<dbReference type="Pfam" id="PF12796">
    <property type="entry name" value="Ank_2"/>
    <property type="match status" value="2"/>
</dbReference>
<evidence type="ECO:0000256" key="1">
    <source>
        <dbReference type="ARBA" id="ARBA00022737"/>
    </source>
</evidence>
<proteinExistence type="predicted"/>
<gene>
    <name evidence="5" type="ORF">TrLO_g431</name>
</gene>
<feature type="repeat" description="ANK" evidence="3">
    <location>
        <begin position="335"/>
        <end position="367"/>
    </location>
</feature>
<accession>A0A9W7AJ61</accession>
<reference evidence="6" key="1">
    <citation type="journal article" date="2023" name="Commun. Biol.">
        <title>Genome analysis of Parmales, the sister group of diatoms, reveals the evolutionary specialization of diatoms from phago-mixotrophs to photoautotrophs.</title>
        <authorList>
            <person name="Ban H."/>
            <person name="Sato S."/>
            <person name="Yoshikawa S."/>
            <person name="Yamada K."/>
            <person name="Nakamura Y."/>
            <person name="Ichinomiya M."/>
            <person name="Sato N."/>
            <person name="Blanc-Mathieu R."/>
            <person name="Endo H."/>
            <person name="Kuwata A."/>
            <person name="Ogata H."/>
        </authorList>
    </citation>
    <scope>NUCLEOTIDE SEQUENCE [LARGE SCALE GENOMIC DNA]</scope>
    <source>
        <strain evidence="6">NIES 3700</strain>
    </source>
</reference>
<keyword evidence="1" id="KW-0677">Repeat</keyword>
<dbReference type="PANTHER" id="PTHR24173:SF74">
    <property type="entry name" value="ANKYRIN REPEAT DOMAIN-CONTAINING PROTEIN 16"/>
    <property type="match status" value="1"/>
</dbReference>
<comment type="caution">
    <text evidence="5">The sequence shown here is derived from an EMBL/GenBank/DDBJ whole genome shotgun (WGS) entry which is preliminary data.</text>
</comment>
<dbReference type="PROSITE" id="PS50088">
    <property type="entry name" value="ANK_REPEAT"/>
    <property type="match status" value="3"/>
</dbReference>
<dbReference type="OrthoDB" id="199501at2759"/>
<feature type="repeat" description="ANK" evidence="3">
    <location>
        <begin position="302"/>
        <end position="334"/>
    </location>
</feature>
<feature type="repeat" description="ANK" evidence="3">
    <location>
        <begin position="402"/>
        <end position="427"/>
    </location>
</feature>
<keyword evidence="6" id="KW-1185">Reference proteome</keyword>
<dbReference type="AlphaFoldDB" id="A0A9W7AJ61"/>
<dbReference type="SMART" id="SM00248">
    <property type="entry name" value="ANK"/>
    <property type="match status" value="7"/>
</dbReference>
<keyword evidence="2 3" id="KW-0040">ANK repeat</keyword>
<dbReference type="SUPFAM" id="SSF48403">
    <property type="entry name" value="Ankyrin repeat"/>
    <property type="match status" value="1"/>
</dbReference>
<dbReference type="PROSITE" id="PS50297">
    <property type="entry name" value="ANK_REP_REGION"/>
    <property type="match status" value="2"/>
</dbReference>
<evidence type="ECO:0000256" key="2">
    <source>
        <dbReference type="ARBA" id="ARBA00023043"/>
    </source>
</evidence>
<feature type="region of interest" description="Disordered" evidence="4">
    <location>
        <begin position="544"/>
        <end position="568"/>
    </location>
</feature>
<dbReference type="Gene3D" id="1.25.40.20">
    <property type="entry name" value="Ankyrin repeat-containing domain"/>
    <property type="match status" value="2"/>
</dbReference>
<sequence>MSLLPLPMGRCPRSTHSLEKIVSFSPPLVSKAAPIIYFRALRGDNEPYNLPTSPPESFGQATMRMLGSASKVSWGGRMDRESTSQLICENLQEDDIATFSRVVSKYPQALATPFPSTKENPCPSTLSLAAALGSTKILVYLLTVGGSSKYLKLKNGPDATGPAFFAASADALKPLKVLKDFGVNLMEKNSAGNTLLHVACESGAAKVVTYLLKHFEVYKQLSEIVNSKNNMGLTPLHTAIVHNNLSCAELLLASSPELIHQRALLDLTPLHLACMSIGGSNQAFVDCLLAAGAKVNDQTNDQCISPLHFAAAVNAAPVVGALLRSGACINAKDSNGYTPIHVCALNGSVTSAMLCVQEGGDLTVKSDLDQTALHIAAKTGDSSMALYLLSVCSWVKDHADGKGRTPLIDAIEKGNACVVEVFLRAGARAGKECAKAASRSLVLSYLGSGELTRRATKVSREIDLALGGFNKASSKMFTAKENAAAGAVVGVFGGDIGAHVMSFVGRGWLNPGGDDEDFVVTTAMALDNDLKRKVEVCLCGSVSSGSDDDDDEFQAPMPVRKRARREGSSVKAEIMERNKFGVL</sequence>
<evidence type="ECO:0000256" key="4">
    <source>
        <dbReference type="SAM" id="MobiDB-lite"/>
    </source>
</evidence>
<dbReference type="PANTHER" id="PTHR24173">
    <property type="entry name" value="ANKYRIN REPEAT CONTAINING"/>
    <property type="match status" value="1"/>
</dbReference>
<evidence type="ECO:0000256" key="3">
    <source>
        <dbReference type="PROSITE-ProRule" id="PRU00023"/>
    </source>
</evidence>
<dbReference type="Proteomes" id="UP001165122">
    <property type="component" value="Unassembled WGS sequence"/>
</dbReference>
<organism evidence="5 6">
    <name type="scientific">Triparma laevis f. longispina</name>
    <dbReference type="NCBI Taxonomy" id="1714387"/>
    <lineage>
        <taxon>Eukaryota</taxon>
        <taxon>Sar</taxon>
        <taxon>Stramenopiles</taxon>
        <taxon>Ochrophyta</taxon>
        <taxon>Bolidophyceae</taxon>
        <taxon>Parmales</taxon>
        <taxon>Triparmaceae</taxon>
        <taxon>Triparma</taxon>
    </lineage>
</organism>
<evidence type="ECO:0000313" key="6">
    <source>
        <dbReference type="Proteomes" id="UP001165122"/>
    </source>
</evidence>
<protein>
    <submittedName>
        <fullName evidence="5">Uncharacterized protein</fullName>
    </submittedName>
</protein>
<evidence type="ECO:0000313" key="5">
    <source>
        <dbReference type="EMBL" id="GMH70118.1"/>
    </source>
</evidence>
<dbReference type="InterPro" id="IPR002110">
    <property type="entry name" value="Ankyrin_rpt"/>
</dbReference>
<name>A0A9W7AJ61_9STRA</name>
<dbReference type="EMBL" id="BRXW01000616">
    <property type="protein sequence ID" value="GMH70118.1"/>
    <property type="molecule type" value="Genomic_DNA"/>
</dbReference>
<dbReference type="InterPro" id="IPR036770">
    <property type="entry name" value="Ankyrin_rpt-contain_sf"/>
</dbReference>